<dbReference type="GO" id="GO:0006508">
    <property type="term" value="P:proteolysis"/>
    <property type="evidence" value="ECO:0007669"/>
    <property type="project" value="InterPro"/>
</dbReference>
<name>A0A095SLR4_9GAMM</name>
<dbReference type="AlphaFoldDB" id="A0A095SLR4"/>
<dbReference type="eggNOG" id="COG4642">
    <property type="taxonomic scope" value="Bacteria"/>
</dbReference>
<dbReference type="OrthoDB" id="345222at2"/>
<evidence type="ECO:0000313" key="2">
    <source>
        <dbReference type="EMBL" id="KGD65527.1"/>
    </source>
</evidence>
<evidence type="ECO:0000256" key="1">
    <source>
        <dbReference type="ARBA" id="ARBA00022737"/>
    </source>
</evidence>
<dbReference type="Pfam" id="PF02493">
    <property type="entry name" value="MORN"/>
    <property type="match status" value="6"/>
</dbReference>
<proteinExistence type="predicted"/>
<dbReference type="EMBL" id="ARXV01000004">
    <property type="protein sequence ID" value="KGD65527.1"/>
    <property type="molecule type" value="Genomic_DNA"/>
</dbReference>
<reference evidence="2 3" key="1">
    <citation type="submission" date="2012-09" db="EMBL/GenBank/DDBJ databases">
        <title>Genome Sequence of alkane-degrading Bacterium Alcanivorax sp. 19-m-6.</title>
        <authorList>
            <person name="Lai Q."/>
            <person name="Shao Z."/>
        </authorList>
    </citation>
    <scope>NUCLEOTIDE SEQUENCE [LARGE SCALE GENOMIC DNA]</scope>
    <source>
        <strain evidence="2 3">19-m-6</strain>
    </source>
</reference>
<dbReference type="PANTHER" id="PTHR43215:SF14">
    <property type="entry name" value="RADIAL SPOKE HEAD 1 HOMOLOG"/>
    <property type="match status" value="1"/>
</dbReference>
<accession>A0A095SLR4</accession>
<sequence length="497" mass="54845">MKKATVLLLSFFLTACDPVQLSADVQLPDGAVYDGDIEDNLFHGQGELTWPDGRRYSGEFKHGLMTGQGRLEDRDGCVMEGEFVKGALNGQGSYICGDDRYQGTFKQGELLEGGVAYVDGNTYQGEFRHFQPHGQGRWETASGEEYEGTFVDGYLEKGTYRNPEGRVYTGEFEWFQFSGKGELTRPDGVIIRAHFEDGFAQGKGVRIRPGDDGPIEEKGFFVEGQYFPSEQAYTQREQAQASGMEARLYTEASRLQSVLSSLAPQRPGVRDVYFLAIGGDGTAGVFSREVDWVSERLGGVLDLKRRQVRLVNGGGDTLPLATRTSVREALNALDALMDPEEDLLLVHIVSHGARNGELVLDARNLQLNNLTVADGKQWLNALKVKHQWVVISACYSGQWVNALAAPQRAVFSSAAQDRTSFGCADDSERTWFSRALYGEDMSAGIHDPDAWFAAANARVTAMEEEQGIAENEHSLPQKSVGKGFVSWWQSETLTAQQ</sequence>
<gene>
    <name evidence="2" type="ORF">Y5S_01420</name>
</gene>
<dbReference type="InterPro" id="IPR001096">
    <property type="entry name" value="Peptidase_C13"/>
</dbReference>
<comment type="caution">
    <text evidence="2">The sequence shown here is derived from an EMBL/GenBank/DDBJ whole genome shotgun (WGS) entry which is preliminary data.</text>
</comment>
<evidence type="ECO:0000313" key="3">
    <source>
        <dbReference type="Proteomes" id="UP000029444"/>
    </source>
</evidence>
<dbReference type="Gene3D" id="2.20.110.10">
    <property type="entry name" value="Histone H3 K4-specific methyltransferase SET7/9 N-terminal domain"/>
    <property type="match status" value="2"/>
</dbReference>
<keyword evidence="3" id="KW-1185">Reference proteome</keyword>
<dbReference type="STRING" id="1177154.Y5S_01420"/>
<dbReference type="GO" id="GO:0008233">
    <property type="term" value="F:peptidase activity"/>
    <property type="evidence" value="ECO:0007669"/>
    <property type="project" value="InterPro"/>
</dbReference>
<dbReference type="Proteomes" id="UP000029444">
    <property type="component" value="Unassembled WGS sequence"/>
</dbReference>
<dbReference type="PROSITE" id="PS51257">
    <property type="entry name" value="PROKAR_LIPOPROTEIN"/>
    <property type="match status" value="1"/>
</dbReference>
<dbReference type="InterPro" id="IPR003409">
    <property type="entry name" value="MORN"/>
</dbReference>
<protein>
    <recommendedName>
        <fullName evidence="4">MORN repeat-containing protein</fullName>
    </recommendedName>
</protein>
<dbReference type="RefSeq" id="WP_035231689.1">
    <property type="nucleotide sequence ID" value="NZ_ARXV01000004.1"/>
</dbReference>
<keyword evidence="1" id="KW-0677">Repeat</keyword>
<evidence type="ECO:0008006" key="4">
    <source>
        <dbReference type="Google" id="ProtNLM"/>
    </source>
</evidence>
<dbReference type="PANTHER" id="PTHR43215">
    <property type="entry name" value="RADIAL SPOKE HEAD 1 HOMOLOG"/>
    <property type="match status" value="1"/>
</dbReference>
<organism evidence="2 3">
    <name type="scientific">Alcanivorax nanhaiticus</name>
    <dbReference type="NCBI Taxonomy" id="1177154"/>
    <lineage>
        <taxon>Bacteria</taxon>
        <taxon>Pseudomonadati</taxon>
        <taxon>Pseudomonadota</taxon>
        <taxon>Gammaproteobacteria</taxon>
        <taxon>Oceanospirillales</taxon>
        <taxon>Alcanivoracaceae</taxon>
        <taxon>Alcanivorax</taxon>
    </lineage>
</organism>
<dbReference type="SUPFAM" id="SSF82185">
    <property type="entry name" value="Histone H3 K4-specific methyltransferase SET7/9 N-terminal domain"/>
    <property type="match status" value="2"/>
</dbReference>
<dbReference type="SMART" id="SM00698">
    <property type="entry name" value="MORN"/>
    <property type="match status" value="5"/>
</dbReference>
<dbReference type="GO" id="GO:0005829">
    <property type="term" value="C:cytosol"/>
    <property type="evidence" value="ECO:0007669"/>
    <property type="project" value="TreeGrafter"/>
</dbReference>
<dbReference type="Gene3D" id="3.40.50.1460">
    <property type="match status" value="1"/>
</dbReference>
<dbReference type="PATRIC" id="fig|1177154.3.peg.1446"/>
<dbReference type="Pfam" id="PF01650">
    <property type="entry name" value="Peptidase_C13"/>
    <property type="match status" value="1"/>
</dbReference>